<organism evidence="3 4">
    <name type="scientific">Novipirellula artificiosorum</name>
    <dbReference type="NCBI Taxonomy" id="2528016"/>
    <lineage>
        <taxon>Bacteria</taxon>
        <taxon>Pseudomonadati</taxon>
        <taxon>Planctomycetota</taxon>
        <taxon>Planctomycetia</taxon>
        <taxon>Pirellulales</taxon>
        <taxon>Pirellulaceae</taxon>
        <taxon>Novipirellula</taxon>
    </lineage>
</organism>
<dbReference type="CDD" id="cd07341">
    <property type="entry name" value="M56_BlaR1_MecR1_like"/>
    <property type="match status" value="1"/>
</dbReference>
<feature type="transmembrane region" description="Helical" evidence="1">
    <location>
        <begin position="20"/>
        <end position="41"/>
    </location>
</feature>
<keyword evidence="4" id="KW-1185">Reference proteome</keyword>
<evidence type="ECO:0000259" key="2">
    <source>
        <dbReference type="Pfam" id="PF05569"/>
    </source>
</evidence>
<sequence length="1377" mass="152666">MITRTSFTELTHAVVDAPWWFTVLCKMTVVLLLAWILHLLLRDKNPRWRVLLWRAAVVGVLVVSGLDALRFTSLSLTVAAPEKIVTTASVSLEHNPHASFTLGPISNTYPSPLWQSPMRMPEAVSAEPSPVRSPVSASSTEATAAERVFSIASIPNGLWLIWLMGVAAFLLRWVTSLRRLQKMVADSRAVPDWIRQETWRLCDEMGIRTCRVAEVDRVGSPCLGWTTTGPILLMPKSIAASADRDEMTAILTHELSHLYGHDLSWAWLVNVVSGLLWPHPLCWRIGSAHLTACEDAADAESARRLGDTDLYSRTLAKVALSVARHPRPVGLAMARISDVRRRLDRVKRTFRQLPLRRRTIALKLGGASCAFLLLGAIRFVHADPPSETATAVNVGQESERLLVVRVGDEDGKPIDGAALRAWYDAEKIEPQQRGDGRYEVSFPHDARHLRLDATAPRRVPHLAAWHHADLDTELGDEFHFTLPKGTVIRGQVHDEAGNPIEGATVSVLDSTGMKERIRPQPYVYDYPVQTDAEGRWVCDVMPKQFSEVSLKLTHPDFISDSMFSETAGQVSIESLRDGTHRMVMKKGVTVAGKIVDSDGDPVEGAVVFQGSDRLGSDYPKTETNAAGEFAFEQCKPSGFAGMILTVVAKQFAPELEVVQVREAMEPIAITLKPGKTLRLRTVGPDGEPLAGVHVFADTWRSHRSLADAEIHGETDADGVFVWENAPEDEIEFDLLARGYMDKRNTKLTARDEPYVLQFAEPLIVTGSVVHADTKQPIKEFEVIDGYKLDTGGPMMWDHESSRRGREGRFQSRFDYPYPEYSVRIEAKAFEPAVSRLLQPDEGDVELDFELKPAVSEADVSDQYHWDCTTEDKETGERIAGVKISWEFRTHHVNADGEQTLWKKAFVSDQDGHYKVSVPKSIVDAAMALVGIEYSHPEYLPRRDSFWPLRMPDDPVGKQIDHRHAKLEPGVKVFGKMIHPDGSPAKDVPVMFARNREGFGDGNGGYAHGFWTRTDNDGNYQLFTRNTWPQRIHWFPTEYEANSKATTKTFGQQPTIRLKPGLSLVGKVIDAEGQPIEGIVVRAVTGTRVPLMFATSNAAGVFRFTPLPAGEYGLIPVKRYHDNRSGDSLTTKLPYPIPSIRYELKDSTSSSDPKAVIQAAPLVKIPVEVVDGDAMPMSHARLSIGSLGDFGNAVMAEPIEGSPGKFEFVFPKGRYIRDLAFRCSMGDAALYQMNLDHPPTAAEAIVLGKAEDDFPAIRVTVRPAATLTVKVRTADGKAPTEAIQVNGHYGPETQTRIEDAERANRDPQAHFMAPRYFQSNPAGEPFNTTFKQITPGEPFVVSLRSAHYTAEPTTVVLGDGESRQVEILAAVKEEMEEK</sequence>
<comment type="caution">
    <text evidence="3">The sequence shown here is derived from an EMBL/GenBank/DDBJ whole genome shotgun (WGS) entry which is preliminary data.</text>
</comment>
<dbReference type="Pfam" id="PF13620">
    <property type="entry name" value="CarboxypepD_reg"/>
    <property type="match status" value="1"/>
</dbReference>
<reference evidence="3 4" key="1">
    <citation type="submission" date="2019-02" db="EMBL/GenBank/DDBJ databases">
        <title>Deep-cultivation of Planctomycetes and their phenomic and genomic characterization uncovers novel biology.</title>
        <authorList>
            <person name="Wiegand S."/>
            <person name="Jogler M."/>
            <person name="Boedeker C."/>
            <person name="Pinto D."/>
            <person name="Vollmers J."/>
            <person name="Rivas-Marin E."/>
            <person name="Kohn T."/>
            <person name="Peeters S.H."/>
            <person name="Heuer A."/>
            <person name="Rast P."/>
            <person name="Oberbeckmann S."/>
            <person name="Bunk B."/>
            <person name="Jeske O."/>
            <person name="Meyerdierks A."/>
            <person name="Storesund J.E."/>
            <person name="Kallscheuer N."/>
            <person name="Luecker S."/>
            <person name="Lage O.M."/>
            <person name="Pohl T."/>
            <person name="Merkel B.J."/>
            <person name="Hornburger P."/>
            <person name="Mueller R.-W."/>
            <person name="Bruemmer F."/>
            <person name="Labrenz M."/>
            <person name="Spormann A.M."/>
            <person name="Op Den Camp H."/>
            <person name="Overmann J."/>
            <person name="Amann R."/>
            <person name="Jetten M.S.M."/>
            <person name="Mascher T."/>
            <person name="Medema M.H."/>
            <person name="Devos D.P."/>
            <person name="Kaster A.-K."/>
            <person name="Ovreas L."/>
            <person name="Rohde M."/>
            <person name="Galperin M.Y."/>
            <person name="Jogler C."/>
        </authorList>
    </citation>
    <scope>NUCLEOTIDE SEQUENCE [LARGE SCALE GENOMIC DNA]</scope>
    <source>
        <strain evidence="3 4">Poly41</strain>
    </source>
</reference>
<proteinExistence type="predicted"/>
<dbReference type="RefSeq" id="WP_146525154.1">
    <property type="nucleotide sequence ID" value="NZ_SJPV01000002.1"/>
</dbReference>
<dbReference type="InterPro" id="IPR008756">
    <property type="entry name" value="Peptidase_M56"/>
</dbReference>
<protein>
    <submittedName>
        <fullName evidence="3">BlaR1 peptidase M56</fullName>
    </submittedName>
</protein>
<dbReference type="Pfam" id="PF05569">
    <property type="entry name" value="Peptidase_M56"/>
    <property type="match status" value="1"/>
</dbReference>
<feature type="domain" description="Peptidase M56" evidence="2">
    <location>
        <begin position="129"/>
        <end position="343"/>
    </location>
</feature>
<dbReference type="SUPFAM" id="SSF49452">
    <property type="entry name" value="Starch-binding domain-like"/>
    <property type="match status" value="1"/>
</dbReference>
<keyword evidence="1" id="KW-1133">Transmembrane helix</keyword>
<evidence type="ECO:0000313" key="4">
    <source>
        <dbReference type="Proteomes" id="UP000319143"/>
    </source>
</evidence>
<dbReference type="InterPro" id="IPR052173">
    <property type="entry name" value="Beta-lactam_resp_regulator"/>
</dbReference>
<keyword evidence="1" id="KW-0472">Membrane</keyword>
<dbReference type="OrthoDB" id="279966at2"/>
<dbReference type="SUPFAM" id="SSF49464">
    <property type="entry name" value="Carboxypeptidase regulatory domain-like"/>
    <property type="match status" value="2"/>
</dbReference>
<name>A0A5C6DVD0_9BACT</name>
<gene>
    <name evidence="3" type="ORF">Poly41_13950</name>
</gene>
<accession>A0A5C6DVD0</accession>
<dbReference type="EMBL" id="SJPV01000002">
    <property type="protein sequence ID" value="TWU40562.1"/>
    <property type="molecule type" value="Genomic_DNA"/>
</dbReference>
<feature type="transmembrane region" description="Helical" evidence="1">
    <location>
        <begin position="157"/>
        <end position="174"/>
    </location>
</feature>
<dbReference type="Gene3D" id="2.60.40.1120">
    <property type="entry name" value="Carboxypeptidase-like, regulatory domain"/>
    <property type="match status" value="1"/>
</dbReference>
<evidence type="ECO:0000313" key="3">
    <source>
        <dbReference type="EMBL" id="TWU40562.1"/>
    </source>
</evidence>
<feature type="transmembrane region" description="Helical" evidence="1">
    <location>
        <begin position="360"/>
        <end position="380"/>
    </location>
</feature>
<dbReference type="PANTHER" id="PTHR34978">
    <property type="entry name" value="POSSIBLE SENSOR-TRANSDUCER PROTEIN BLAR"/>
    <property type="match status" value="1"/>
</dbReference>
<feature type="transmembrane region" description="Helical" evidence="1">
    <location>
        <begin position="48"/>
        <end position="66"/>
    </location>
</feature>
<dbReference type="GO" id="GO:0030246">
    <property type="term" value="F:carbohydrate binding"/>
    <property type="evidence" value="ECO:0007669"/>
    <property type="project" value="InterPro"/>
</dbReference>
<dbReference type="PANTHER" id="PTHR34978:SF3">
    <property type="entry name" value="SLR0241 PROTEIN"/>
    <property type="match status" value="1"/>
</dbReference>
<dbReference type="InterPro" id="IPR013784">
    <property type="entry name" value="Carb-bd-like_fold"/>
</dbReference>
<dbReference type="InterPro" id="IPR008969">
    <property type="entry name" value="CarboxyPept-like_regulatory"/>
</dbReference>
<evidence type="ECO:0000256" key="1">
    <source>
        <dbReference type="SAM" id="Phobius"/>
    </source>
</evidence>
<keyword evidence="1" id="KW-0812">Transmembrane</keyword>
<dbReference type="Proteomes" id="UP000319143">
    <property type="component" value="Unassembled WGS sequence"/>
</dbReference>